<feature type="chain" id="PRO_5040887680" evidence="2">
    <location>
        <begin position="21"/>
        <end position="150"/>
    </location>
</feature>
<feature type="compositionally biased region" description="Basic and acidic residues" evidence="1">
    <location>
        <begin position="129"/>
        <end position="139"/>
    </location>
</feature>
<proteinExistence type="predicted"/>
<gene>
    <name evidence="3" type="ORF">IWQ60_012185</name>
</gene>
<evidence type="ECO:0000256" key="2">
    <source>
        <dbReference type="SAM" id="SignalP"/>
    </source>
</evidence>
<evidence type="ECO:0000313" key="3">
    <source>
        <dbReference type="EMBL" id="KAJ1905910.1"/>
    </source>
</evidence>
<organism evidence="3 4">
    <name type="scientific">Tieghemiomyces parasiticus</name>
    <dbReference type="NCBI Taxonomy" id="78921"/>
    <lineage>
        <taxon>Eukaryota</taxon>
        <taxon>Fungi</taxon>
        <taxon>Fungi incertae sedis</taxon>
        <taxon>Zoopagomycota</taxon>
        <taxon>Kickxellomycotina</taxon>
        <taxon>Dimargaritomycetes</taxon>
        <taxon>Dimargaritales</taxon>
        <taxon>Dimargaritaceae</taxon>
        <taxon>Tieghemiomyces</taxon>
    </lineage>
</organism>
<keyword evidence="2" id="KW-0732">Signal</keyword>
<feature type="compositionally biased region" description="Polar residues" evidence="1">
    <location>
        <begin position="140"/>
        <end position="150"/>
    </location>
</feature>
<feature type="signal peptide" evidence="2">
    <location>
        <begin position="1"/>
        <end position="20"/>
    </location>
</feature>
<feature type="region of interest" description="Disordered" evidence="1">
    <location>
        <begin position="129"/>
        <end position="150"/>
    </location>
</feature>
<dbReference type="AlphaFoldDB" id="A0A9W7ZHA9"/>
<evidence type="ECO:0000313" key="4">
    <source>
        <dbReference type="Proteomes" id="UP001150569"/>
    </source>
</evidence>
<name>A0A9W7ZHA9_9FUNG</name>
<sequence>MRAPLYLTIALVALFDATTAFPVETLVRTQSSTLIPANSLTDLFSTRRQNKRSILNLRADNNRVTNHGGEPDLPYHYNSIPQVLDAWSFIESMEKGGSDVQPPKRVSGDEAMLDDPDYYPSISQVLEADRSFETMKSDRANSPNPRSLYP</sequence>
<feature type="region of interest" description="Disordered" evidence="1">
    <location>
        <begin position="95"/>
        <end position="117"/>
    </location>
</feature>
<evidence type="ECO:0000256" key="1">
    <source>
        <dbReference type="SAM" id="MobiDB-lite"/>
    </source>
</evidence>
<dbReference type="Proteomes" id="UP001150569">
    <property type="component" value="Unassembled WGS sequence"/>
</dbReference>
<protein>
    <submittedName>
        <fullName evidence="3">Uncharacterized protein</fullName>
    </submittedName>
</protein>
<dbReference type="EMBL" id="JANBPT010001670">
    <property type="protein sequence ID" value="KAJ1905910.1"/>
    <property type="molecule type" value="Genomic_DNA"/>
</dbReference>
<accession>A0A9W7ZHA9</accession>
<comment type="caution">
    <text evidence="3">The sequence shown here is derived from an EMBL/GenBank/DDBJ whole genome shotgun (WGS) entry which is preliminary data.</text>
</comment>
<reference evidence="3" key="1">
    <citation type="submission" date="2022-07" db="EMBL/GenBank/DDBJ databases">
        <title>Phylogenomic reconstructions and comparative analyses of Kickxellomycotina fungi.</title>
        <authorList>
            <person name="Reynolds N.K."/>
            <person name="Stajich J.E."/>
            <person name="Barry K."/>
            <person name="Grigoriev I.V."/>
            <person name="Crous P."/>
            <person name="Smith M.E."/>
        </authorList>
    </citation>
    <scope>NUCLEOTIDE SEQUENCE</scope>
    <source>
        <strain evidence="3">RSA 861</strain>
    </source>
</reference>
<keyword evidence="4" id="KW-1185">Reference proteome</keyword>